<sequence length="185" mass="20682">MRFWRASVFSPSARTAADNGHPLYVWPEQGFGRIDDPEGSYLSFYAADSPDAAIAERLGNYARWTPAVLQPPPATPAGSALALIEYEGEPEVLNLDDPFALIDWGLQPSSVVSKDRTLTQRWARAVYDSGRYDGISWWSYRDPRWATYGFWSREGLEVVGSPTPLSLDSAELVEAARVINRVIER</sequence>
<protein>
    <submittedName>
        <fullName evidence="2">RES family NAD+ phosphorylase</fullName>
    </submittedName>
</protein>
<feature type="domain" description="RES" evidence="1">
    <location>
        <begin position="3"/>
        <end position="155"/>
    </location>
</feature>
<dbReference type="Proteomes" id="UP001209083">
    <property type="component" value="Chromosome"/>
</dbReference>
<dbReference type="RefSeq" id="WP_349638317.1">
    <property type="nucleotide sequence ID" value="NZ_CP090958.1"/>
</dbReference>
<evidence type="ECO:0000313" key="2">
    <source>
        <dbReference type="EMBL" id="WGW11527.1"/>
    </source>
</evidence>
<proteinExistence type="predicted"/>
<accession>A0ABY8QRA3</accession>
<dbReference type="Pfam" id="PF08808">
    <property type="entry name" value="RES"/>
    <property type="match status" value="1"/>
</dbReference>
<evidence type="ECO:0000259" key="1">
    <source>
        <dbReference type="Pfam" id="PF08808"/>
    </source>
</evidence>
<reference evidence="2 3" key="1">
    <citation type="submission" date="2023-05" db="EMBL/GenBank/DDBJ databases">
        <title>Lithophilousrod everest ZFBP1038 complete genpme.</title>
        <authorList>
            <person name="Tian M."/>
        </authorList>
    </citation>
    <scope>NUCLEOTIDE SEQUENCE [LARGE SCALE GENOMIC DNA]</scope>
    <source>
        <strain evidence="2 3">ZFBP1038</strain>
    </source>
</reference>
<name>A0ABY8QRA3_9MICO</name>
<dbReference type="EMBL" id="CP090958">
    <property type="protein sequence ID" value="WGW11527.1"/>
    <property type="molecule type" value="Genomic_DNA"/>
</dbReference>
<organism evidence="2 3">
    <name type="scientific">Saxibacter everestensis</name>
    <dbReference type="NCBI Taxonomy" id="2909229"/>
    <lineage>
        <taxon>Bacteria</taxon>
        <taxon>Bacillati</taxon>
        <taxon>Actinomycetota</taxon>
        <taxon>Actinomycetes</taxon>
        <taxon>Micrococcales</taxon>
        <taxon>Brevibacteriaceae</taxon>
        <taxon>Saxibacter</taxon>
    </lineage>
</organism>
<gene>
    <name evidence="2" type="ORF">LWF01_15755</name>
</gene>
<evidence type="ECO:0000313" key="3">
    <source>
        <dbReference type="Proteomes" id="UP001209083"/>
    </source>
</evidence>
<keyword evidence="3" id="KW-1185">Reference proteome</keyword>
<dbReference type="InterPro" id="IPR014914">
    <property type="entry name" value="RES_dom"/>
</dbReference>